<dbReference type="EMBL" id="JALLPB020000019">
    <property type="protein sequence ID" value="KAL3826563.1"/>
    <property type="molecule type" value="Genomic_DNA"/>
</dbReference>
<gene>
    <name evidence="5" type="ORF">ACHAXA_003627</name>
</gene>
<organism evidence="5 6">
    <name type="scientific">Cyclostephanos tholiformis</name>
    <dbReference type="NCBI Taxonomy" id="382380"/>
    <lineage>
        <taxon>Eukaryota</taxon>
        <taxon>Sar</taxon>
        <taxon>Stramenopiles</taxon>
        <taxon>Ochrophyta</taxon>
        <taxon>Bacillariophyta</taxon>
        <taxon>Coscinodiscophyceae</taxon>
        <taxon>Thalassiosirophycidae</taxon>
        <taxon>Stephanodiscales</taxon>
        <taxon>Stephanodiscaceae</taxon>
        <taxon>Cyclostephanos</taxon>
    </lineage>
</organism>
<dbReference type="GO" id="GO:0006508">
    <property type="term" value="P:proteolysis"/>
    <property type="evidence" value="ECO:0007669"/>
    <property type="project" value="UniProtKB-KW"/>
</dbReference>
<dbReference type="Gene3D" id="3.40.50.880">
    <property type="match status" value="1"/>
</dbReference>
<evidence type="ECO:0000256" key="3">
    <source>
        <dbReference type="ARBA" id="ARBA00022801"/>
    </source>
</evidence>
<proteinExistence type="inferred from homology"/>
<name>A0ABD3SQK5_9STRA</name>
<evidence type="ECO:0000256" key="2">
    <source>
        <dbReference type="ARBA" id="ARBA00022670"/>
    </source>
</evidence>
<reference evidence="5 6" key="1">
    <citation type="submission" date="2024-10" db="EMBL/GenBank/DDBJ databases">
        <title>Updated reference genomes for cyclostephanoid diatoms.</title>
        <authorList>
            <person name="Roberts W.R."/>
            <person name="Alverson A.J."/>
        </authorList>
    </citation>
    <scope>NUCLEOTIDE SEQUENCE [LARGE SCALE GENOMIC DNA]</scope>
    <source>
        <strain evidence="5 6">AJA228-03</strain>
    </source>
</reference>
<sequence>MIVGPSMEDQISLSRCRASHSKRSAPLQPIAPCPAFRVPYTPNPSLRGIFAGTASKTMSIVGPAVIALTRRPPRDLSLLYIGTASYDISENRYRQTHEFIKMGVTVKSLDVANQFVHRHEMEEAVNEADIILVSGGNTLYAVDRWERLGLADLLREAAFRGTVIAGGSAGAICWFDGGHSDSMDPSTHRLFKLKTSSENESDDSIKSFHLTRVVSLETNMEMDVESDREMDEDSSANDWEYIRVKGSMMERHPYEVGIGIDNFAALEFDGPNFRVLSMLGVTSPKIKDEVDKVPGVWINYVDGDGTSHAVIKITPRKAEPHDYSREITMICNVSRGPVVRAIGGKSFGSSSSSSSSFFVTAKARGGIADAETRRPRAVVLVLGFGGAEPRHVEKYARLYNRKGCSTVSGTASNRSIFVDRAGIDDVATDAIRAVARLLRDDDAAYPTIPPDTATPVVMHIMSNGGAFVASRIGQMLASPIDSNPCARGDLELFCTRLGGGCQIFDSAPCYIDRKSCFNVIKNLIPNPFVGIPMAILFTLRMYVHAALSRMTGRPTFGESFWNALIEDGACNTQAFIYSCKDDIADSTKIEEFARERRARGVKVLSKRFSDSSHVQHLRLHGEDYSDFIDAVLTEIERGGRREDIAI</sequence>
<comment type="similarity">
    <text evidence="1">Belongs to the peptidase S51 family.</text>
</comment>
<evidence type="ECO:0000256" key="1">
    <source>
        <dbReference type="ARBA" id="ARBA00006534"/>
    </source>
</evidence>
<keyword evidence="2" id="KW-0645">Protease</keyword>
<keyword evidence="6" id="KW-1185">Reference proteome</keyword>
<dbReference type="InterPro" id="IPR008547">
    <property type="entry name" value="DUF829_TMEM53"/>
</dbReference>
<dbReference type="InterPro" id="IPR029062">
    <property type="entry name" value="Class_I_gatase-like"/>
</dbReference>
<dbReference type="Pfam" id="PF03575">
    <property type="entry name" value="Peptidase_S51"/>
    <property type="match status" value="1"/>
</dbReference>
<dbReference type="Proteomes" id="UP001530377">
    <property type="component" value="Unassembled WGS sequence"/>
</dbReference>
<comment type="caution">
    <text evidence="5">The sequence shown here is derived from an EMBL/GenBank/DDBJ whole genome shotgun (WGS) entry which is preliminary data.</text>
</comment>
<keyword evidence="3" id="KW-0378">Hydrolase</keyword>
<dbReference type="PANTHER" id="PTHR20842">
    <property type="entry name" value="PROTEASE S51 ALPHA-ASPARTYL DIPEPTIDASE"/>
    <property type="match status" value="1"/>
</dbReference>
<dbReference type="GO" id="GO:0008236">
    <property type="term" value="F:serine-type peptidase activity"/>
    <property type="evidence" value="ECO:0007669"/>
    <property type="project" value="UniProtKB-KW"/>
</dbReference>
<accession>A0ABD3SQK5</accession>
<dbReference type="PANTHER" id="PTHR20842:SF0">
    <property type="entry name" value="ALPHA-ASPARTYL DIPEPTIDASE"/>
    <property type="match status" value="1"/>
</dbReference>
<evidence type="ECO:0000313" key="6">
    <source>
        <dbReference type="Proteomes" id="UP001530377"/>
    </source>
</evidence>
<evidence type="ECO:0000256" key="4">
    <source>
        <dbReference type="ARBA" id="ARBA00022825"/>
    </source>
</evidence>
<dbReference type="AlphaFoldDB" id="A0ABD3SQK5"/>
<dbReference type="SUPFAM" id="SSF52317">
    <property type="entry name" value="Class I glutamine amidotransferase-like"/>
    <property type="match status" value="1"/>
</dbReference>
<protein>
    <submittedName>
        <fullName evidence="5">Uncharacterized protein</fullName>
    </submittedName>
</protein>
<dbReference type="Pfam" id="PF05705">
    <property type="entry name" value="DUF829"/>
    <property type="match status" value="1"/>
</dbReference>
<evidence type="ECO:0000313" key="5">
    <source>
        <dbReference type="EMBL" id="KAL3826563.1"/>
    </source>
</evidence>
<dbReference type="InterPro" id="IPR005320">
    <property type="entry name" value="Peptidase_S51"/>
</dbReference>
<keyword evidence="4" id="KW-0720">Serine protease</keyword>